<keyword evidence="6" id="KW-0862">Zinc</keyword>
<dbReference type="AlphaFoldDB" id="A0AAF0DI67"/>
<keyword evidence="7" id="KW-0482">Metalloprotease</keyword>
<feature type="active site" description="Proton donor/acceptor" evidence="8">
    <location>
        <position position="82"/>
    </location>
</feature>
<name>A0AAF0DI67_9EURO</name>
<dbReference type="Gene3D" id="3.40.630.10">
    <property type="entry name" value="Zn peptidases"/>
    <property type="match status" value="1"/>
</dbReference>
<dbReference type="GO" id="GO:0006508">
    <property type="term" value="P:proteolysis"/>
    <property type="evidence" value="ECO:0007669"/>
    <property type="project" value="UniProtKB-KW"/>
</dbReference>
<evidence type="ECO:0000256" key="6">
    <source>
        <dbReference type="ARBA" id="ARBA00022833"/>
    </source>
</evidence>
<keyword evidence="11" id="KW-1185">Reference proteome</keyword>
<dbReference type="GO" id="GO:0004181">
    <property type="term" value="F:metallocarboxypeptidase activity"/>
    <property type="evidence" value="ECO:0007669"/>
    <property type="project" value="InterPro"/>
</dbReference>
<dbReference type="SUPFAM" id="SSF53187">
    <property type="entry name" value="Zn-dependent exopeptidases"/>
    <property type="match status" value="1"/>
</dbReference>
<evidence type="ECO:0000313" key="11">
    <source>
        <dbReference type="Proteomes" id="UP001219355"/>
    </source>
</evidence>
<dbReference type="InterPro" id="IPR057247">
    <property type="entry name" value="CARBOXYPEPT_ZN_2"/>
</dbReference>
<keyword evidence="5" id="KW-0378">Hydrolase</keyword>
<keyword evidence="3" id="KW-0645">Protease</keyword>
<protein>
    <recommendedName>
        <fullName evidence="9">Peptidase M14 domain-containing protein</fullName>
    </recommendedName>
</protein>
<dbReference type="PANTHER" id="PTHR11705:SF143">
    <property type="entry name" value="SLL0236 PROTEIN"/>
    <property type="match status" value="1"/>
</dbReference>
<accession>A0AAF0DI67</accession>
<comment type="cofactor">
    <cofactor evidence="1">
        <name>Zn(2+)</name>
        <dbReference type="ChEBI" id="CHEBI:29105"/>
    </cofactor>
</comment>
<dbReference type="PROSITE" id="PS00133">
    <property type="entry name" value="CARBOXYPEPT_ZN_2"/>
    <property type="match status" value="1"/>
</dbReference>
<evidence type="ECO:0000256" key="1">
    <source>
        <dbReference type="ARBA" id="ARBA00001947"/>
    </source>
</evidence>
<sequence length="116" mass="13140">MYIDWHSYSQLFMIPYGYDCNRRASNHELQMSLANTFAEALQKVHGTPFETGPICNTIYPVNGGSVDWAFDVNHFELSFTPELRDKGRYGFVLPADQIVPSGEESWAGIKAMMAKL</sequence>
<evidence type="ECO:0000256" key="2">
    <source>
        <dbReference type="ARBA" id="ARBA00005988"/>
    </source>
</evidence>
<dbReference type="GO" id="GO:0008270">
    <property type="term" value="F:zinc ion binding"/>
    <property type="evidence" value="ECO:0007669"/>
    <property type="project" value="InterPro"/>
</dbReference>
<dbReference type="Proteomes" id="UP001219355">
    <property type="component" value="Chromosome 2"/>
</dbReference>
<evidence type="ECO:0000256" key="3">
    <source>
        <dbReference type="ARBA" id="ARBA00022670"/>
    </source>
</evidence>
<evidence type="ECO:0000256" key="5">
    <source>
        <dbReference type="ARBA" id="ARBA00022801"/>
    </source>
</evidence>
<organism evidence="10 11">
    <name type="scientific">Emydomyces testavorans</name>
    <dbReference type="NCBI Taxonomy" id="2070801"/>
    <lineage>
        <taxon>Eukaryota</taxon>
        <taxon>Fungi</taxon>
        <taxon>Dikarya</taxon>
        <taxon>Ascomycota</taxon>
        <taxon>Pezizomycotina</taxon>
        <taxon>Eurotiomycetes</taxon>
        <taxon>Eurotiomycetidae</taxon>
        <taxon>Onygenales</taxon>
        <taxon>Nannizziopsiaceae</taxon>
        <taxon>Emydomyces</taxon>
    </lineage>
</organism>
<evidence type="ECO:0000259" key="9">
    <source>
        <dbReference type="PROSITE" id="PS52035"/>
    </source>
</evidence>
<proteinExistence type="inferred from homology"/>
<feature type="domain" description="Peptidase M14" evidence="9">
    <location>
        <begin position="1"/>
        <end position="116"/>
    </location>
</feature>
<keyword evidence="4" id="KW-0479">Metal-binding</keyword>
<dbReference type="InterPro" id="IPR000834">
    <property type="entry name" value="Peptidase_M14"/>
</dbReference>
<evidence type="ECO:0000256" key="7">
    <source>
        <dbReference type="ARBA" id="ARBA00023049"/>
    </source>
</evidence>
<evidence type="ECO:0000256" key="4">
    <source>
        <dbReference type="ARBA" id="ARBA00022723"/>
    </source>
</evidence>
<dbReference type="PROSITE" id="PS52035">
    <property type="entry name" value="PEPTIDASE_M14"/>
    <property type="match status" value="1"/>
</dbReference>
<dbReference type="EMBL" id="CP120628">
    <property type="protein sequence ID" value="WEW58669.1"/>
    <property type="molecule type" value="Genomic_DNA"/>
</dbReference>
<comment type="similarity">
    <text evidence="2 8">Belongs to the peptidase M14 family.</text>
</comment>
<gene>
    <name evidence="10" type="ORF">PRK78_004137</name>
</gene>
<dbReference type="Pfam" id="PF00246">
    <property type="entry name" value="Peptidase_M14"/>
    <property type="match status" value="1"/>
</dbReference>
<evidence type="ECO:0000313" key="10">
    <source>
        <dbReference type="EMBL" id="WEW58669.1"/>
    </source>
</evidence>
<evidence type="ECO:0000256" key="8">
    <source>
        <dbReference type="PROSITE-ProRule" id="PRU01379"/>
    </source>
</evidence>
<dbReference type="PANTHER" id="PTHR11705">
    <property type="entry name" value="PROTEASE FAMILY M14 CARBOXYPEPTIDASE A,B"/>
    <property type="match status" value="1"/>
</dbReference>
<reference evidence="10" key="1">
    <citation type="submission" date="2023-03" db="EMBL/GenBank/DDBJ databases">
        <title>Emydomyces testavorans Genome Sequence.</title>
        <authorList>
            <person name="Hoyer L."/>
        </authorList>
    </citation>
    <scope>NUCLEOTIDE SEQUENCE</scope>
    <source>
        <strain evidence="10">16-2883</strain>
    </source>
</reference>